<dbReference type="Proteomes" id="UP000244855">
    <property type="component" value="Unassembled WGS sequence"/>
</dbReference>
<gene>
    <name evidence="8" type="ORF">DM02DRAFT_82271</name>
</gene>
<keyword evidence="4 6" id="KW-0472">Membrane</keyword>
<dbReference type="InterPro" id="IPR052337">
    <property type="entry name" value="SAT4-like"/>
</dbReference>
<dbReference type="GO" id="GO:0016020">
    <property type="term" value="C:membrane"/>
    <property type="evidence" value="ECO:0007669"/>
    <property type="project" value="UniProtKB-SubCell"/>
</dbReference>
<dbReference type="PANTHER" id="PTHR33048:SF47">
    <property type="entry name" value="INTEGRAL MEMBRANE PROTEIN-RELATED"/>
    <property type="match status" value="1"/>
</dbReference>
<comment type="similarity">
    <text evidence="5">Belongs to the SAT4 family.</text>
</comment>
<protein>
    <recommendedName>
        <fullName evidence="7">Rhodopsin domain-containing protein</fullName>
    </recommendedName>
</protein>
<feature type="transmembrane region" description="Helical" evidence="6">
    <location>
        <begin position="267"/>
        <end position="289"/>
    </location>
</feature>
<evidence type="ECO:0000256" key="6">
    <source>
        <dbReference type="SAM" id="Phobius"/>
    </source>
</evidence>
<evidence type="ECO:0000256" key="3">
    <source>
        <dbReference type="ARBA" id="ARBA00022989"/>
    </source>
</evidence>
<evidence type="ECO:0000313" key="8">
    <source>
        <dbReference type="EMBL" id="PVH97403.1"/>
    </source>
</evidence>
<feature type="transmembrane region" description="Helical" evidence="6">
    <location>
        <begin position="68"/>
        <end position="91"/>
    </location>
</feature>
<accession>A0A2V1DIF8</accession>
<sequence>MRPSDHEEHLKKPALLAPPGVKPDFDTPSDQRKLGYALVAVLLCLITLVVVMRIYTRARLLRRLSLDDYFLLFAWLAYAAGYNTIVTKLAGYGVAVHQWNMTFRQLIDYLYLFHIGTILYNIVILPLKLSIIIQVLRSFVPLGARNVTFWVAHALIWTNILFYIISTGLTIFACEPAARLNNPTGQRGRCLDSVAVNIASASLNSLSNALLLFLTQQVIWKLSLPRKRKFLLSIAFLGGILSLVSAVVRLVYLIILDTAADATYYSGLVGLWAFLEITFGFLVACLPVVRGFFTLLRDSSAVSALRALLYSTFMRQRPSLVSSSTTATVKGGVPSLRNAAQPQYQSADPHVSDIEYHELVVNSRDSWVSEGEPGEEVTRPWLVARPPRMVVRPQKQHPRETSQPA</sequence>
<evidence type="ECO:0000256" key="2">
    <source>
        <dbReference type="ARBA" id="ARBA00022692"/>
    </source>
</evidence>
<feature type="domain" description="Rhodopsin" evidence="7">
    <location>
        <begin position="52"/>
        <end position="293"/>
    </location>
</feature>
<feature type="transmembrane region" description="Helical" evidence="6">
    <location>
        <begin position="230"/>
        <end position="255"/>
    </location>
</feature>
<organism evidence="8 9">
    <name type="scientific">Periconia macrospinosa</name>
    <dbReference type="NCBI Taxonomy" id="97972"/>
    <lineage>
        <taxon>Eukaryota</taxon>
        <taxon>Fungi</taxon>
        <taxon>Dikarya</taxon>
        <taxon>Ascomycota</taxon>
        <taxon>Pezizomycotina</taxon>
        <taxon>Dothideomycetes</taxon>
        <taxon>Pleosporomycetidae</taxon>
        <taxon>Pleosporales</taxon>
        <taxon>Massarineae</taxon>
        <taxon>Periconiaceae</taxon>
        <taxon>Periconia</taxon>
    </lineage>
</organism>
<evidence type="ECO:0000256" key="4">
    <source>
        <dbReference type="ARBA" id="ARBA00023136"/>
    </source>
</evidence>
<feature type="transmembrane region" description="Helical" evidence="6">
    <location>
        <begin position="111"/>
        <end position="136"/>
    </location>
</feature>
<evidence type="ECO:0000256" key="1">
    <source>
        <dbReference type="ARBA" id="ARBA00004141"/>
    </source>
</evidence>
<dbReference type="EMBL" id="KZ805437">
    <property type="protein sequence ID" value="PVH97403.1"/>
    <property type="molecule type" value="Genomic_DNA"/>
</dbReference>
<comment type="subcellular location">
    <subcellularLocation>
        <location evidence="1">Membrane</location>
        <topology evidence="1">Multi-pass membrane protein</topology>
    </subcellularLocation>
</comment>
<name>A0A2V1DIF8_9PLEO</name>
<keyword evidence="3 6" id="KW-1133">Transmembrane helix</keyword>
<reference evidence="8 9" key="1">
    <citation type="journal article" date="2018" name="Sci. Rep.">
        <title>Comparative genomics provides insights into the lifestyle and reveals functional heterogeneity of dark septate endophytic fungi.</title>
        <authorList>
            <person name="Knapp D.G."/>
            <person name="Nemeth J.B."/>
            <person name="Barry K."/>
            <person name="Hainaut M."/>
            <person name="Henrissat B."/>
            <person name="Johnson J."/>
            <person name="Kuo A."/>
            <person name="Lim J.H.P."/>
            <person name="Lipzen A."/>
            <person name="Nolan M."/>
            <person name="Ohm R.A."/>
            <person name="Tamas L."/>
            <person name="Grigoriev I.V."/>
            <person name="Spatafora J.W."/>
            <person name="Nagy L.G."/>
            <person name="Kovacs G.M."/>
        </authorList>
    </citation>
    <scope>NUCLEOTIDE SEQUENCE [LARGE SCALE GENOMIC DNA]</scope>
    <source>
        <strain evidence="8 9">DSE2036</strain>
    </source>
</reference>
<dbReference type="Pfam" id="PF20684">
    <property type="entry name" value="Fung_rhodopsin"/>
    <property type="match status" value="1"/>
</dbReference>
<dbReference type="PANTHER" id="PTHR33048">
    <property type="entry name" value="PTH11-LIKE INTEGRAL MEMBRANE PROTEIN (AFU_ORTHOLOGUE AFUA_5G11245)"/>
    <property type="match status" value="1"/>
</dbReference>
<keyword evidence="9" id="KW-1185">Reference proteome</keyword>
<dbReference type="InterPro" id="IPR049326">
    <property type="entry name" value="Rhodopsin_dom_fungi"/>
</dbReference>
<evidence type="ECO:0000259" key="7">
    <source>
        <dbReference type="Pfam" id="PF20684"/>
    </source>
</evidence>
<evidence type="ECO:0000256" key="5">
    <source>
        <dbReference type="ARBA" id="ARBA00038359"/>
    </source>
</evidence>
<dbReference type="AlphaFoldDB" id="A0A2V1DIF8"/>
<keyword evidence="2 6" id="KW-0812">Transmembrane</keyword>
<feature type="transmembrane region" description="Helical" evidence="6">
    <location>
        <begin position="193"/>
        <end position="214"/>
    </location>
</feature>
<feature type="transmembrane region" description="Helical" evidence="6">
    <location>
        <begin position="34"/>
        <end position="56"/>
    </location>
</feature>
<evidence type="ECO:0000313" key="9">
    <source>
        <dbReference type="Proteomes" id="UP000244855"/>
    </source>
</evidence>
<dbReference type="STRING" id="97972.A0A2V1DIF8"/>
<proteinExistence type="inferred from homology"/>
<feature type="transmembrane region" description="Helical" evidence="6">
    <location>
        <begin position="148"/>
        <end position="173"/>
    </location>
</feature>
<dbReference type="OrthoDB" id="4682787at2759"/>